<dbReference type="Pfam" id="PF03747">
    <property type="entry name" value="ADP_ribosyl_GH"/>
    <property type="match status" value="1"/>
</dbReference>
<accession>A0ABY7XQ95</accession>
<protein>
    <submittedName>
        <fullName evidence="1">ADP-ribosylglycohydrolase family protein</fullName>
    </submittedName>
</protein>
<organism evidence="1 2">
    <name type="scientific">Microbacterium luteolum</name>
    <name type="common">Aureobacterium luteolum</name>
    <dbReference type="NCBI Taxonomy" id="69367"/>
    <lineage>
        <taxon>Bacteria</taxon>
        <taxon>Bacillati</taxon>
        <taxon>Actinomycetota</taxon>
        <taxon>Actinomycetes</taxon>
        <taxon>Micrococcales</taxon>
        <taxon>Microbacteriaceae</taxon>
        <taxon>Microbacterium</taxon>
    </lineage>
</organism>
<dbReference type="Proteomes" id="UP001215097">
    <property type="component" value="Chromosome"/>
</dbReference>
<dbReference type="Gene3D" id="1.10.4080.10">
    <property type="entry name" value="ADP-ribosylation/Crystallin J1"/>
    <property type="match status" value="1"/>
</dbReference>
<sequence>MTASTNPESLVLNPSYRVEGYNPSDVRVLLSDELDQRRQSGYQVTDVVSEANLIDATDREAVLALVDALEDSARSGDWTYEEPTPLADIEATLIQKPAHHDVDLVRAHDGIHAAWLGRIAGCNLGKPVELGDYWTVDRIADYLRLTDSYPLRDYFIKLDPQPEGFELRRNWPETTRGNVAGSARDDDIDYTILGLHLLETYGPNLTPDLVGRSWMQLLPIGQMYTAERAAYANLVDGVRAPRTASRRNPYREWIGAQIRADVFGYVHAGNPWGAARASYQDAALSHTGNGIYGEMWAAALVASAFVTDDAKTAIVEALRVVPPRSRLAEAIRHVLRLHGEGSTWEYTLNEIHSAYGHYSWVHTINNAAAVVAALLWAEGDFTTAVGRVVMSGWDTDSNGATVGSVAGILSGTANLPPHLISPLQNRTRSALFGFDNSVISELAERTILLFQSTHD</sequence>
<keyword evidence="2" id="KW-1185">Reference proteome</keyword>
<dbReference type="RefSeq" id="WP_282214476.1">
    <property type="nucleotide sequence ID" value="NZ_BAAAUN010000001.1"/>
</dbReference>
<dbReference type="InterPro" id="IPR005502">
    <property type="entry name" value="Ribosyl_crysJ1"/>
</dbReference>
<evidence type="ECO:0000313" key="1">
    <source>
        <dbReference type="EMBL" id="WDM44338.1"/>
    </source>
</evidence>
<proteinExistence type="predicted"/>
<name>A0ABY7XQ95_MICLT</name>
<dbReference type="SUPFAM" id="SSF101478">
    <property type="entry name" value="ADP-ribosylglycohydrolase"/>
    <property type="match status" value="1"/>
</dbReference>
<dbReference type="EMBL" id="CP078075">
    <property type="protein sequence ID" value="WDM44338.1"/>
    <property type="molecule type" value="Genomic_DNA"/>
</dbReference>
<evidence type="ECO:0000313" key="2">
    <source>
        <dbReference type="Proteomes" id="UP001215097"/>
    </source>
</evidence>
<dbReference type="InterPro" id="IPR036705">
    <property type="entry name" value="Ribosyl_crysJ1_sf"/>
</dbReference>
<reference evidence="1 2" key="1">
    <citation type="submission" date="2021-06" db="EMBL/GenBank/DDBJ databases">
        <title>Genome-based taxonomic framework of Microbacterium strains isolated from marine environment, the description of four new species and reclassification of four preexisting species.</title>
        <authorList>
            <person name="Lee S.D."/>
            <person name="Kim S.-M."/>
            <person name="Byeon Y.-S."/>
            <person name="Yang H.L."/>
            <person name="Kim I.S."/>
        </authorList>
    </citation>
    <scope>NUCLEOTIDE SEQUENCE [LARGE SCALE GENOMIC DNA]</scope>
    <source>
        <strain evidence="1 2">KACC 14465</strain>
    </source>
</reference>
<gene>
    <name evidence="1" type="ORF">KV395_14260</name>
</gene>